<keyword evidence="7" id="KW-0812">Transmembrane</keyword>
<dbReference type="GO" id="GO:0003919">
    <property type="term" value="F:FMN adenylyltransferase activity"/>
    <property type="evidence" value="ECO:0007669"/>
    <property type="project" value="UniProtKB-EC"/>
</dbReference>
<dbReference type="SMART" id="SM00184">
    <property type="entry name" value="RING"/>
    <property type="match status" value="1"/>
</dbReference>
<gene>
    <name evidence="20" type="ORF">APUTEX25_001632</name>
</gene>
<dbReference type="InterPro" id="IPR051653">
    <property type="entry name" value="E3_ligase_sorting_rcpt"/>
</dbReference>
<dbReference type="Pfam" id="PF06574">
    <property type="entry name" value="FAD_syn"/>
    <property type="match status" value="1"/>
</dbReference>
<dbReference type="InterPro" id="IPR015864">
    <property type="entry name" value="FAD_synthase"/>
</dbReference>
<evidence type="ECO:0000256" key="11">
    <source>
        <dbReference type="ARBA" id="ARBA00022771"/>
    </source>
</evidence>
<keyword evidence="4" id="KW-0285">Flavoprotein</keyword>
<keyword evidence="6" id="KW-0808">Transferase</keyword>
<dbReference type="Pfam" id="PF02225">
    <property type="entry name" value="PA"/>
    <property type="match status" value="1"/>
</dbReference>
<evidence type="ECO:0000256" key="6">
    <source>
        <dbReference type="ARBA" id="ARBA00022679"/>
    </source>
</evidence>
<accession>A0A3M7KS78</accession>
<dbReference type="AlphaFoldDB" id="A0A3M7KS78"/>
<evidence type="ECO:0000256" key="12">
    <source>
        <dbReference type="ARBA" id="ARBA00022827"/>
    </source>
</evidence>
<feature type="compositionally biased region" description="Low complexity" evidence="18">
    <location>
        <begin position="630"/>
        <end position="645"/>
    </location>
</feature>
<comment type="caution">
    <text evidence="20">The sequence shown here is derived from an EMBL/GenBank/DDBJ whole genome shotgun (WGS) entry which is preliminary data.</text>
</comment>
<keyword evidence="8" id="KW-0548">Nucleotidyltransferase</keyword>
<organism evidence="20 21">
    <name type="scientific">Auxenochlorella protothecoides</name>
    <name type="common">Green microalga</name>
    <name type="synonym">Chlorella protothecoides</name>
    <dbReference type="NCBI Taxonomy" id="3075"/>
    <lineage>
        <taxon>Eukaryota</taxon>
        <taxon>Viridiplantae</taxon>
        <taxon>Chlorophyta</taxon>
        <taxon>core chlorophytes</taxon>
        <taxon>Trebouxiophyceae</taxon>
        <taxon>Chlorellales</taxon>
        <taxon>Chlorellaceae</taxon>
        <taxon>Auxenochlorella</taxon>
    </lineage>
</organism>
<dbReference type="InterPro" id="IPR011016">
    <property type="entry name" value="Znf_RING-CH"/>
</dbReference>
<evidence type="ECO:0000256" key="17">
    <source>
        <dbReference type="PROSITE-ProRule" id="PRU00175"/>
    </source>
</evidence>
<dbReference type="SUPFAM" id="SSF57850">
    <property type="entry name" value="RING/U-box"/>
    <property type="match status" value="1"/>
</dbReference>
<evidence type="ECO:0000256" key="8">
    <source>
        <dbReference type="ARBA" id="ARBA00022695"/>
    </source>
</evidence>
<dbReference type="GO" id="GO:0009231">
    <property type="term" value="P:riboflavin biosynthetic process"/>
    <property type="evidence" value="ECO:0007669"/>
    <property type="project" value="InterPro"/>
</dbReference>
<evidence type="ECO:0000313" key="20">
    <source>
        <dbReference type="EMBL" id="RMZ52242.1"/>
    </source>
</evidence>
<evidence type="ECO:0000256" key="10">
    <source>
        <dbReference type="ARBA" id="ARBA00022741"/>
    </source>
</evidence>
<keyword evidence="5" id="KW-0288">FMN</keyword>
<feature type="non-terminal residue" evidence="20">
    <location>
        <position position="645"/>
    </location>
</feature>
<dbReference type="PANTHER" id="PTHR47168:SF1">
    <property type="entry name" value="OS02G0798600 PROTEIN"/>
    <property type="match status" value="1"/>
</dbReference>
<dbReference type="InterPro" id="IPR003137">
    <property type="entry name" value="PA_domain"/>
</dbReference>
<evidence type="ECO:0000256" key="15">
    <source>
        <dbReference type="ARBA" id="ARBA00022989"/>
    </source>
</evidence>
<keyword evidence="9" id="KW-0479">Metal-binding</keyword>
<evidence type="ECO:0000256" key="7">
    <source>
        <dbReference type="ARBA" id="ARBA00022692"/>
    </source>
</evidence>
<dbReference type="GO" id="GO:0008270">
    <property type="term" value="F:zinc ion binding"/>
    <property type="evidence" value="ECO:0007669"/>
    <property type="project" value="UniProtKB-KW"/>
</dbReference>
<evidence type="ECO:0000256" key="9">
    <source>
        <dbReference type="ARBA" id="ARBA00022723"/>
    </source>
</evidence>
<dbReference type="GO" id="GO:0016020">
    <property type="term" value="C:membrane"/>
    <property type="evidence" value="ECO:0007669"/>
    <property type="project" value="UniProtKB-SubCell"/>
</dbReference>
<reference evidence="21" key="1">
    <citation type="journal article" date="2018" name="Algal Res.">
        <title>Characterization of plant carbon substrate utilization by Auxenochlorella protothecoides.</title>
        <authorList>
            <person name="Vogler B.W."/>
            <person name="Starkenburg S.R."/>
            <person name="Sudasinghe N."/>
            <person name="Schambach J.Y."/>
            <person name="Rollin J.A."/>
            <person name="Pattathil S."/>
            <person name="Barry A.N."/>
        </authorList>
    </citation>
    <scope>NUCLEOTIDE SEQUENCE [LARGE SCALE GENOMIC DNA]</scope>
    <source>
        <strain evidence="21">UTEX 25</strain>
    </source>
</reference>
<protein>
    <recommendedName>
        <fullName evidence="3">FAD synthase</fullName>
        <ecNumber evidence="3">2.7.7.2</ecNumber>
    </recommendedName>
</protein>
<dbReference type="EMBL" id="QOKY01000213">
    <property type="protein sequence ID" value="RMZ52242.1"/>
    <property type="molecule type" value="Genomic_DNA"/>
</dbReference>
<dbReference type="EC" id="2.7.7.2" evidence="3"/>
<keyword evidence="16" id="KW-0472">Membrane</keyword>
<evidence type="ECO:0000256" key="16">
    <source>
        <dbReference type="ARBA" id="ARBA00023136"/>
    </source>
</evidence>
<keyword evidence="13" id="KW-0862">Zinc</keyword>
<keyword evidence="11 17" id="KW-0863">Zinc-finger</keyword>
<feature type="domain" description="RING-type" evidence="19">
    <location>
        <begin position="512"/>
        <end position="554"/>
    </location>
</feature>
<dbReference type="FunFam" id="3.30.40.10:FF:000388">
    <property type="entry name" value="Putative RING zinc finger domain superfamily protein"/>
    <property type="match status" value="1"/>
</dbReference>
<keyword evidence="10" id="KW-0547">Nucleotide-binding</keyword>
<dbReference type="InterPro" id="IPR013083">
    <property type="entry name" value="Znf_RING/FYVE/PHD"/>
</dbReference>
<comment type="subcellular location">
    <subcellularLocation>
        <location evidence="1">Membrane</location>
        <topology evidence="1">Single-pass membrane protein</topology>
    </subcellularLocation>
</comment>
<proteinExistence type="predicted"/>
<name>A0A3M7KS78_AUXPR</name>
<dbReference type="PROSITE" id="PS50089">
    <property type="entry name" value="ZF_RING_2"/>
    <property type="match status" value="1"/>
</dbReference>
<dbReference type="GO" id="GO:0005524">
    <property type="term" value="F:ATP binding"/>
    <property type="evidence" value="ECO:0007669"/>
    <property type="project" value="UniProtKB-KW"/>
</dbReference>
<dbReference type="Proteomes" id="UP000279271">
    <property type="component" value="Unassembled WGS sequence"/>
</dbReference>
<keyword evidence="14" id="KW-0067">ATP-binding</keyword>
<dbReference type="Gene3D" id="3.40.50.620">
    <property type="entry name" value="HUPs"/>
    <property type="match status" value="1"/>
</dbReference>
<evidence type="ECO:0000256" key="18">
    <source>
        <dbReference type="SAM" id="MobiDB-lite"/>
    </source>
</evidence>
<feature type="non-terminal residue" evidence="20">
    <location>
        <position position="1"/>
    </location>
</feature>
<dbReference type="InterPro" id="IPR001841">
    <property type="entry name" value="Znf_RING"/>
</dbReference>
<evidence type="ECO:0000256" key="5">
    <source>
        <dbReference type="ARBA" id="ARBA00022643"/>
    </source>
</evidence>
<evidence type="ECO:0000256" key="4">
    <source>
        <dbReference type="ARBA" id="ARBA00022630"/>
    </source>
</evidence>
<dbReference type="GO" id="GO:0006747">
    <property type="term" value="P:FAD biosynthetic process"/>
    <property type="evidence" value="ECO:0007669"/>
    <property type="project" value="UniProtKB-UniPathway"/>
</dbReference>
<keyword evidence="12" id="KW-0274">FAD</keyword>
<sequence length="645" mass="67503">LAHPATLDPSSSQAHAQAPFPADWRARLSPDPAAGAWVALGKFDALHRGHAALAAWAAARPGVPWLISFSGMAAVLGWRERLPLVAPGDRARILSAWGKEFGVTPRELRIPFAEVRGMDPEAFLRLLSKDLGVAGVVVGEGFRFGYKAAGDTEFLARRGAQLGMEVCIQELVTGAEGEEAVSSSRVRDMLAQGDLRAVRSCLGRPHRLVLAEGANIECPSAAFLNQPPGPGLYAVELGAGAGAGQARISARGLEILAANQSAWEPGRGGHVDFLERLDGYPTQEGARARRMMCRQDHISQARYEDDRGEGGMLGIPFGAACLLVLAWSKTAGASVTLELPADFGPAIPDSGLEGLLYLANPQDACSTLTTPPGAKGKRWVALIKRTQGMVETCTFDRKVAHAEAAGASAAIVHDQSDGPLIIMSKPLGALDPGIPAVFISLKSGIMLKQLLQPGISRVFITNSVDAFFIDMIGTLGICMVLSVMLAPAASSTSDSDGEACAPRAGGSTRRTCAICLDNYVDGDKLRALPCQHHFHAACIDQWLSSRTTLCPVCKGDAAAGAAERAGAGAGDEGQGAPAGARGLLRRARRRLARLWHGPEALTQALSSPPREDERRGAAGGRGPPGGGVSGLARRGNRARLAGARA</sequence>
<evidence type="ECO:0000256" key="2">
    <source>
        <dbReference type="ARBA" id="ARBA00004726"/>
    </source>
</evidence>
<feature type="compositionally biased region" description="Gly residues" evidence="18">
    <location>
        <begin position="617"/>
        <end position="629"/>
    </location>
</feature>
<dbReference type="SUPFAM" id="SSF52374">
    <property type="entry name" value="Nucleotidylyl transferase"/>
    <property type="match status" value="1"/>
</dbReference>
<comment type="pathway">
    <text evidence="2">Cofactor biosynthesis; FAD biosynthesis; FAD from FMN: step 1/1.</text>
</comment>
<dbReference type="PANTHER" id="PTHR47168">
    <property type="entry name" value="RING ZINC FINGER DOMAIN SUPERFAMILY PROTEIN-RELATED"/>
    <property type="match status" value="1"/>
</dbReference>
<feature type="region of interest" description="Disordered" evidence="18">
    <location>
        <begin position="598"/>
        <end position="645"/>
    </location>
</feature>
<evidence type="ECO:0000256" key="13">
    <source>
        <dbReference type="ARBA" id="ARBA00022833"/>
    </source>
</evidence>
<dbReference type="UniPathway" id="UPA00277">
    <property type="reaction ID" value="UER00407"/>
</dbReference>
<dbReference type="Gene3D" id="3.50.30.30">
    <property type="match status" value="1"/>
</dbReference>
<dbReference type="InterPro" id="IPR014729">
    <property type="entry name" value="Rossmann-like_a/b/a_fold"/>
</dbReference>
<evidence type="ECO:0000256" key="1">
    <source>
        <dbReference type="ARBA" id="ARBA00004167"/>
    </source>
</evidence>
<dbReference type="Gene3D" id="3.30.40.10">
    <property type="entry name" value="Zinc/RING finger domain, C3HC4 (zinc finger)"/>
    <property type="match status" value="1"/>
</dbReference>
<dbReference type="Pfam" id="PF13639">
    <property type="entry name" value="zf-RING_2"/>
    <property type="match status" value="1"/>
</dbReference>
<evidence type="ECO:0000256" key="14">
    <source>
        <dbReference type="ARBA" id="ARBA00022840"/>
    </source>
</evidence>
<keyword evidence="15" id="KW-1133">Transmembrane helix</keyword>
<dbReference type="SMART" id="SM00744">
    <property type="entry name" value="RINGv"/>
    <property type="match status" value="1"/>
</dbReference>
<evidence type="ECO:0000259" key="19">
    <source>
        <dbReference type="PROSITE" id="PS50089"/>
    </source>
</evidence>
<evidence type="ECO:0000256" key="3">
    <source>
        <dbReference type="ARBA" id="ARBA00012393"/>
    </source>
</evidence>
<evidence type="ECO:0000313" key="21">
    <source>
        <dbReference type="Proteomes" id="UP000279271"/>
    </source>
</evidence>